<sequence>MMSELPCRRVELLGDAPGAGEDPEHGEDPASAEWLVTNGLGGYASGTIPGLITRRFHGILIAALPAPRGRTMMLNHLREVVHPEGWVDGDKHALALGAQGEPGLTHDGCALAKLSAFHLEAGLPVWRYALPSGGTLEKRLLMVHGQNTTHVTYRLEGGGPVCLELQPWVNFRPHEGALDRPQTGGYALTVMPERYELAGEEALPPLRLEIYGKQASIHIEGKPIRDIPYRIEQSRGYDASGDLYTPGTFRLDLAPGSEVTLVASTEAWDVIRALSPENALRSEHERRKRLLLATKPELREGLAAELVLAADQFLITPAGRVADAARCRASGDEIRTVIAGYPWFTDWGRDTMISLEGLTLTTGRHDEAGYILRTFGKYVRDGLIPNMFPDNQNAGLYHTADATLWFFHAINRYLAATGDRETLQILLPTLKDIVAKHLAGTRFGIGVDPKDGLLRQGEEGYQLTWMDAKVDGYVVTPRRGKAVELNALWFNALRLMERWAGEEGDASAAGTYAGHAERAQVSFNARFWYEQGNHLYDVIDGEQGDDAAFRPNQLFAIALPHPILAEARWAPVVEQAREKLLTPYGLRSLSPDHPDYRPRYFGNLRTRDMAYHQGTVWGWLIGPFIDAWLKVHPDARAEARGFVTTFAPHLSEGGVGTISEIFDAEAPFVPRGCVAQAWSVAEVLRCLAKTTTPEPRR</sequence>
<dbReference type="STRING" id="1192034.CAP_4250"/>
<evidence type="ECO:0000259" key="2">
    <source>
        <dbReference type="Pfam" id="PF12439"/>
    </source>
</evidence>
<dbReference type="GO" id="GO:0004134">
    <property type="term" value="F:4-alpha-glucanotransferase activity"/>
    <property type="evidence" value="ECO:0007669"/>
    <property type="project" value="InterPro"/>
</dbReference>
<organism evidence="3 4">
    <name type="scientific">Chondromyces apiculatus DSM 436</name>
    <dbReference type="NCBI Taxonomy" id="1192034"/>
    <lineage>
        <taxon>Bacteria</taxon>
        <taxon>Pseudomonadati</taxon>
        <taxon>Myxococcota</taxon>
        <taxon>Polyangia</taxon>
        <taxon>Polyangiales</taxon>
        <taxon>Polyangiaceae</taxon>
        <taxon>Chondromyces</taxon>
    </lineage>
</organism>
<evidence type="ECO:0000313" key="3">
    <source>
        <dbReference type="EMBL" id="EYF04774.1"/>
    </source>
</evidence>
<dbReference type="Proteomes" id="UP000019678">
    <property type="component" value="Unassembled WGS sequence"/>
</dbReference>
<dbReference type="PANTHER" id="PTHR10569:SF2">
    <property type="entry name" value="GLYCOGEN DEBRANCHING ENZYME"/>
    <property type="match status" value="1"/>
</dbReference>
<feature type="domain" description="Glycogen debranching enzyme bacterial and archaeal type N-terminal" evidence="2">
    <location>
        <begin position="33"/>
        <end position="260"/>
    </location>
</feature>
<proteinExistence type="predicted"/>
<dbReference type="EMBL" id="ASRX01000030">
    <property type="protein sequence ID" value="EYF04774.1"/>
    <property type="molecule type" value="Genomic_DNA"/>
</dbReference>
<dbReference type="Pfam" id="PF06202">
    <property type="entry name" value="GDE_C"/>
    <property type="match status" value="1"/>
</dbReference>
<gene>
    <name evidence="3" type="ORF">CAP_4250</name>
</gene>
<name>A0A017T6B6_9BACT</name>
<dbReference type="AlphaFoldDB" id="A0A017T6B6"/>
<dbReference type="InterPro" id="IPR008928">
    <property type="entry name" value="6-hairpin_glycosidase_sf"/>
</dbReference>
<dbReference type="PANTHER" id="PTHR10569">
    <property type="entry name" value="GLYCOGEN DEBRANCHING ENZYME"/>
    <property type="match status" value="1"/>
</dbReference>
<dbReference type="eggNOG" id="COG3408">
    <property type="taxonomic scope" value="Bacteria"/>
</dbReference>
<dbReference type="NCBIfam" id="TIGR01561">
    <property type="entry name" value="gde_arch"/>
    <property type="match status" value="1"/>
</dbReference>
<dbReference type="SUPFAM" id="SSF48208">
    <property type="entry name" value="Six-hairpin glycosidases"/>
    <property type="match status" value="1"/>
</dbReference>
<dbReference type="Pfam" id="PF12439">
    <property type="entry name" value="GDE_N"/>
    <property type="match status" value="1"/>
</dbReference>
<dbReference type="GO" id="GO:0004135">
    <property type="term" value="F:amylo-alpha-1,6-glucosidase activity"/>
    <property type="evidence" value="ECO:0007669"/>
    <property type="project" value="InterPro"/>
</dbReference>
<dbReference type="GO" id="GO:0005980">
    <property type="term" value="P:glycogen catabolic process"/>
    <property type="evidence" value="ECO:0007669"/>
    <property type="project" value="InterPro"/>
</dbReference>
<reference evidence="3 4" key="1">
    <citation type="submission" date="2013-05" db="EMBL/GenBank/DDBJ databases">
        <title>Genome assembly of Chondromyces apiculatus DSM 436.</title>
        <authorList>
            <person name="Sharma G."/>
            <person name="Khatri I."/>
            <person name="Kaur C."/>
            <person name="Mayilraj S."/>
            <person name="Subramanian S."/>
        </authorList>
    </citation>
    <scope>NUCLEOTIDE SEQUENCE [LARGE SCALE GENOMIC DNA]</scope>
    <source>
        <strain evidence="3 4">DSM 436</strain>
    </source>
</reference>
<dbReference type="InterPro" id="IPR010401">
    <property type="entry name" value="AGL/Gdb1"/>
</dbReference>
<dbReference type="OrthoDB" id="9761875at2"/>
<accession>A0A017T6B6</accession>
<dbReference type="InterPro" id="IPR032790">
    <property type="entry name" value="GDE_C"/>
</dbReference>
<protein>
    <submittedName>
        <fullName evidence="3">Glycogen debranching enzyme-related protein</fullName>
    </submittedName>
</protein>
<dbReference type="InterPro" id="IPR024742">
    <property type="entry name" value="Glycogen_debranch_N"/>
</dbReference>
<comment type="caution">
    <text evidence="3">The sequence shown here is derived from an EMBL/GenBank/DDBJ whole genome shotgun (WGS) entry which is preliminary data.</text>
</comment>
<dbReference type="InterPro" id="IPR006451">
    <property type="entry name" value="Glycogen_debranch_arc"/>
</dbReference>
<evidence type="ECO:0000259" key="1">
    <source>
        <dbReference type="Pfam" id="PF06202"/>
    </source>
</evidence>
<dbReference type="Gene3D" id="1.50.10.10">
    <property type="match status" value="1"/>
</dbReference>
<keyword evidence="4" id="KW-1185">Reference proteome</keyword>
<dbReference type="FunFam" id="1.50.10.10:FF:000073">
    <property type="entry name" value="Glycogen debranching enzyme, hypothetical (TreX-like)"/>
    <property type="match status" value="1"/>
</dbReference>
<dbReference type="InterPro" id="IPR012341">
    <property type="entry name" value="6hp_glycosidase-like_sf"/>
</dbReference>
<feature type="domain" description="Glycogen debranching enzyme C-terminal" evidence="1">
    <location>
        <begin position="331"/>
        <end position="685"/>
    </location>
</feature>
<evidence type="ECO:0000313" key="4">
    <source>
        <dbReference type="Proteomes" id="UP000019678"/>
    </source>
</evidence>